<evidence type="ECO:0000313" key="2">
    <source>
        <dbReference type="Proteomes" id="UP000001887"/>
    </source>
</evidence>
<sequence>MHRCRPGDRVVVSKVKVRPLVRIGSDKLYYVVLTAGRRTSIKTRETN</sequence>
<dbReference type="KEGG" id="psl:Psta_1148"/>
<reference evidence="1 2" key="1">
    <citation type="journal article" date="2009" name="Stand. Genomic Sci.">
        <title>Complete genome sequence of Pirellula staleyi type strain (ATCC 27377).</title>
        <authorList>
            <person name="Clum A."/>
            <person name="Tindall B.J."/>
            <person name="Sikorski J."/>
            <person name="Ivanova N."/>
            <person name="Mavrommatis K."/>
            <person name="Lucas S."/>
            <person name="Glavina del Rio T."/>
            <person name="Nolan M."/>
            <person name="Chen F."/>
            <person name="Tice H."/>
            <person name="Pitluck S."/>
            <person name="Cheng J.F."/>
            <person name="Chertkov O."/>
            <person name="Brettin T."/>
            <person name="Han C."/>
            <person name="Detter J.C."/>
            <person name="Kuske C."/>
            <person name="Bruce D."/>
            <person name="Goodwin L."/>
            <person name="Ovchinikova G."/>
            <person name="Pati A."/>
            <person name="Mikhailova N."/>
            <person name="Chen A."/>
            <person name="Palaniappan K."/>
            <person name="Land M."/>
            <person name="Hauser L."/>
            <person name="Chang Y.J."/>
            <person name="Jeffries C.D."/>
            <person name="Chain P."/>
            <person name="Rohde M."/>
            <person name="Goker M."/>
            <person name="Bristow J."/>
            <person name="Eisen J.A."/>
            <person name="Markowitz V."/>
            <person name="Hugenholtz P."/>
            <person name="Kyrpides N.C."/>
            <person name="Klenk H.P."/>
            <person name="Lapidus A."/>
        </authorList>
    </citation>
    <scope>NUCLEOTIDE SEQUENCE [LARGE SCALE GENOMIC DNA]</scope>
    <source>
        <strain evidence="2">ATCC 27377 / DSM 6068 / ICPB 4128</strain>
    </source>
</reference>
<dbReference type="AlphaFoldDB" id="D2R903"/>
<dbReference type="HOGENOM" id="CLU_209799_0_0_0"/>
<proteinExistence type="predicted"/>
<protein>
    <submittedName>
        <fullName evidence="1">Uncharacterized protein</fullName>
    </submittedName>
</protein>
<keyword evidence="2" id="KW-1185">Reference proteome</keyword>
<dbReference type="Proteomes" id="UP000001887">
    <property type="component" value="Chromosome"/>
</dbReference>
<gene>
    <name evidence="1" type="ordered locus">Psta_1148</name>
</gene>
<accession>D2R903</accession>
<name>D2R903_PIRSD</name>
<dbReference type="EMBL" id="CP001848">
    <property type="protein sequence ID" value="ADB15830.1"/>
    <property type="molecule type" value="Genomic_DNA"/>
</dbReference>
<organism evidence="1 2">
    <name type="scientific">Pirellula staleyi (strain ATCC 27377 / DSM 6068 / ICPB 4128)</name>
    <name type="common">Pirella staleyi</name>
    <dbReference type="NCBI Taxonomy" id="530564"/>
    <lineage>
        <taxon>Bacteria</taxon>
        <taxon>Pseudomonadati</taxon>
        <taxon>Planctomycetota</taxon>
        <taxon>Planctomycetia</taxon>
        <taxon>Pirellulales</taxon>
        <taxon>Pirellulaceae</taxon>
        <taxon>Pirellula</taxon>
    </lineage>
</organism>
<evidence type="ECO:0000313" key="1">
    <source>
        <dbReference type="EMBL" id="ADB15830.1"/>
    </source>
</evidence>